<feature type="transmembrane region" description="Helical" evidence="7">
    <location>
        <begin position="796"/>
        <end position="821"/>
    </location>
</feature>
<dbReference type="Proteomes" id="UP001059773">
    <property type="component" value="Chromosome"/>
</dbReference>
<sequence length="836" mass="92562">MNSWQVSWRNLMRKKWRSFLTLLAIILGVAATVSSIAMVQSTQSIISDYASQGQGNTDYYVFGQQDGIDTDYIDELAEENVIEEVLGQSNQRMTLDKEVWDQESEQLDVQVMAIDHLENAIYDITVLEGSLDESGLVIDERTAELWGVEVGDEVNFSASFQETEENVQTQVDAVVENTILLTNPDSWEQAENNEWHVFMGLDTLQKWTDTEGQTEQLLVSGAEGISFEQLGNHLRDFFPAEANMIVQPAVVDESQVATGFEELYASLYVVGGLSLLISAFILYNTLYISVVERRKEFALMKAVGYTPGQTRGYILREVFILSLVGTVIGLGIGVLLSYGFMELLAEIFSNVLYELKIGMPLLIAAVAGLVIPLIAAWLPVMKASNTEVTDVFRESISKPKKKPAFFLIIVGALLLIPGLFWEDMLAFLPLFLGIAILFPFLFSGIIWLLLPVSKLLFQRAGKFAARNLNRQKMRTALTAAIMSFGVTLLVFLSSIGLSVSDSMSELIEGTLGGDVSVVYEDAISEETLQSWRDVEGVDDIETLSTSSFLWYADKEENDMRLMDVNSVTTERMENTPLFQYNQDYEQLLRDLEEPNTIALGREAFDQWGGEVGDTLTVETVNGAEDWTVEGVVDTYRSGGYIGFIHDEQMEAQLGVSDQNEALLLAEEGTASSIKTAITSEEDASLAAVRTAEEQIDAFQQQTEDIFFVLNVLVIFGMGVAGIGIANTLLMGTIERVPEFGTMRAIGSTKWQIQKVILSEAFFIGTGAAIIGSVVGIGVMFLTSVQEVDYMLDLPFHISWLSILLAFIFSITVSMVACILPARRAAKVNISRALRYE</sequence>
<dbReference type="Pfam" id="PF12704">
    <property type="entry name" value="MacB_PCD"/>
    <property type="match status" value="2"/>
</dbReference>
<feature type="transmembrane region" description="Helical" evidence="7">
    <location>
        <begin position="318"/>
        <end position="341"/>
    </location>
</feature>
<dbReference type="EMBL" id="CP101914">
    <property type="protein sequence ID" value="UUI01121.1"/>
    <property type="molecule type" value="Genomic_DNA"/>
</dbReference>
<name>A0ABY5JPV8_9BACI</name>
<evidence type="ECO:0000256" key="4">
    <source>
        <dbReference type="ARBA" id="ARBA00022989"/>
    </source>
</evidence>
<dbReference type="InterPro" id="IPR003838">
    <property type="entry name" value="ABC3_permease_C"/>
</dbReference>
<reference evidence="10" key="1">
    <citation type="submission" date="2022-07" db="EMBL/GenBank/DDBJ databases">
        <title>FELIX.</title>
        <authorList>
            <person name="Wan K.H."/>
            <person name="Park S."/>
            <person name="Lawrence Q."/>
            <person name="Eichenberger J.P."/>
            <person name="Booth B.W."/>
            <person name="Piaggio A.J."/>
            <person name="Chandler J.C."/>
            <person name="Franklin A.B."/>
            <person name="Celniker S.E."/>
        </authorList>
    </citation>
    <scope>NUCLEOTIDE SEQUENCE</scope>
    <source>
        <strain evidence="10">QA-1986 374</strain>
    </source>
</reference>
<dbReference type="InterPro" id="IPR050250">
    <property type="entry name" value="Macrolide_Exporter_MacB"/>
</dbReference>
<keyword evidence="4 7" id="KW-1133">Transmembrane helix</keyword>
<dbReference type="RefSeq" id="WP_256706550.1">
    <property type="nucleotide sequence ID" value="NZ_CP101914.1"/>
</dbReference>
<accession>A0ABY5JPV8</accession>
<evidence type="ECO:0000256" key="2">
    <source>
        <dbReference type="ARBA" id="ARBA00022475"/>
    </source>
</evidence>
<feature type="transmembrane region" description="Helical" evidence="7">
    <location>
        <begin position="427"/>
        <end position="450"/>
    </location>
</feature>
<evidence type="ECO:0000256" key="5">
    <source>
        <dbReference type="ARBA" id="ARBA00023136"/>
    </source>
</evidence>
<comment type="subcellular location">
    <subcellularLocation>
        <location evidence="1">Cell membrane</location>
        <topology evidence="1">Multi-pass membrane protein</topology>
    </subcellularLocation>
</comment>
<keyword evidence="2" id="KW-1003">Cell membrane</keyword>
<proteinExistence type="inferred from homology"/>
<evidence type="ECO:0000259" key="8">
    <source>
        <dbReference type="Pfam" id="PF02687"/>
    </source>
</evidence>
<evidence type="ECO:0000256" key="6">
    <source>
        <dbReference type="ARBA" id="ARBA00038076"/>
    </source>
</evidence>
<protein>
    <submittedName>
        <fullName evidence="10">ABC transporter permease</fullName>
    </submittedName>
</protein>
<feature type="transmembrane region" description="Helical" evidence="7">
    <location>
        <begin position="361"/>
        <end position="383"/>
    </location>
</feature>
<feature type="domain" description="MacB-like periplasmic core" evidence="9">
    <location>
        <begin position="18"/>
        <end position="235"/>
    </location>
</feature>
<keyword evidence="11" id="KW-1185">Reference proteome</keyword>
<evidence type="ECO:0000259" key="9">
    <source>
        <dbReference type="Pfam" id="PF12704"/>
    </source>
</evidence>
<keyword evidence="3 7" id="KW-0812">Transmembrane</keyword>
<evidence type="ECO:0000256" key="3">
    <source>
        <dbReference type="ARBA" id="ARBA00022692"/>
    </source>
</evidence>
<evidence type="ECO:0000256" key="7">
    <source>
        <dbReference type="SAM" id="Phobius"/>
    </source>
</evidence>
<feature type="domain" description="ABC3 transporter permease C-terminal" evidence="8">
    <location>
        <begin position="711"/>
        <end position="829"/>
    </location>
</feature>
<feature type="transmembrane region" description="Helical" evidence="7">
    <location>
        <begin position="705"/>
        <end position="729"/>
    </location>
</feature>
<evidence type="ECO:0000313" key="10">
    <source>
        <dbReference type="EMBL" id="UUI01121.1"/>
    </source>
</evidence>
<dbReference type="PANTHER" id="PTHR30572">
    <property type="entry name" value="MEMBRANE COMPONENT OF TRANSPORTER-RELATED"/>
    <property type="match status" value="1"/>
</dbReference>
<feature type="transmembrane region" description="Helical" evidence="7">
    <location>
        <begin position="476"/>
        <end position="497"/>
    </location>
</feature>
<feature type="domain" description="MacB-like periplasmic core" evidence="9">
    <location>
        <begin position="475"/>
        <end position="653"/>
    </location>
</feature>
<dbReference type="Pfam" id="PF02687">
    <property type="entry name" value="FtsX"/>
    <property type="match status" value="2"/>
</dbReference>
<feature type="transmembrane region" description="Helical" evidence="7">
    <location>
        <begin position="404"/>
        <end position="421"/>
    </location>
</feature>
<evidence type="ECO:0000313" key="11">
    <source>
        <dbReference type="Proteomes" id="UP001059773"/>
    </source>
</evidence>
<organism evidence="10 11">
    <name type="scientific">Oceanobacillus jeddahense</name>
    <dbReference type="NCBI Taxonomy" id="1462527"/>
    <lineage>
        <taxon>Bacteria</taxon>
        <taxon>Bacillati</taxon>
        <taxon>Bacillota</taxon>
        <taxon>Bacilli</taxon>
        <taxon>Bacillales</taxon>
        <taxon>Bacillaceae</taxon>
        <taxon>Oceanobacillus</taxon>
    </lineage>
</organism>
<gene>
    <name evidence="10" type="ORF">NP439_13730</name>
</gene>
<evidence type="ECO:0000256" key="1">
    <source>
        <dbReference type="ARBA" id="ARBA00004651"/>
    </source>
</evidence>
<keyword evidence="5 7" id="KW-0472">Membrane</keyword>
<dbReference type="PANTHER" id="PTHR30572:SF4">
    <property type="entry name" value="ABC TRANSPORTER PERMEASE YTRF"/>
    <property type="match status" value="1"/>
</dbReference>
<feature type="transmembrane region" description="Helical" evidence="7">
    <location>
        <begin position="263"/>
        <end position="286"/>
    </location>
</feature>
<dbReference type="InterPro" id="IPR025857">
    <property type="entry name" value="MacB_PCD"/>
</dbReference>
<feature type="domain" description="ABC3 transporter permease C-terminal" evidence="8">
    <location>
        <begin position="269"/>
        <end position="387"/>
    </location>
</feature>
<comment type="similarity">
    <text evidence="6">Belongs to the ABC-4 integral membrane protein family.</text>
</comment>
<feature type="transmembrane region" description="Helical" evidence="7">
    <location>
        <begin position="760"/>
        <end position="784"/>
    </location>
</feature>